<dbReference type="EMBL" id="AAYY01000004">
    <property type="protein sequence ID" value="EDP44029.1"/>
    <property type="molecule type" value="Genomic_DNA"/>
</dbReference>
<keyword evidence="2" id="KW-1185">Reference proteome</keyword>
<dbReference type="OMA" id="HQLSTYH"/>
<proteinExistence type="predicted"/>
<gene>
    <name evidence="1" type="ORF">MGL_1426</name>
</gene>
<protein>
    <submittedName>
        <fullName evidence="1">Uncharacterized protein</fullName>
    </submittedName>
</protein>
<dbReference type="InParanoid" id="A8PXF0"/>
<dbReference type="KEGG" id="mgl:MGL_1426"/>
<organism evidence="1 2">
    <name type="scientific">Malassezia globosa (strain ATCC MYA-4612 / CBS 7966)</name>
    <name type="common">Dandruff-associated fungus</name>
    <dbReference type="NCBI Taxonomy" id="425265"/>
    <lineage>
        <taxon>Eukaryota</taxon>
        <taxon>Fungi</taxon>
        <taxon>Dikarya</taxon>
        <taxon>Basidiomycota</taxon>
        <taxon>Ustilaginomycotina</taxon>
        <taxon>Malasseziomycetes</taxon>
        <taxon>Malasseziales</taxon>
        <taxon>Malasseziaceae</taxon>
        <taxon>Malassezia</taxon>
    </lineage>
</organism>
<comment type="caution">
    <text evidence="1">The sequence shown here is derived from an EMBL/GenBank/DDBJ whole genome shotgun (WGS) entry which is preliminary data.</text>
</comment>
<dbReference type="STRING" id="425265.A8PXF0"/>
<dbReference type="OrthoDB" id="442243at2759"/>
<accession>A8PXF0</accession>
<dbReference type="RefSeq" id="XP_001731243.1">
    <property type="nucleotide sequence ID" value="XM_001731191.1"/>
</dbReference>
<dbReference type="GeneID" id="5855550"/>
<dbReference type="AlphaFoldDB" id="A8PXF0"/>
<reference evidence="1 2" key="1">
    <citation type="journal article" date="2007" name="Proc. Natl. Acad. Sci. U.S.A.">
        <title>Dandruff-associated Malassezia genomes reveal convergent and divergent virulence traits shared with plant and human fungal pathogens.</title>
        <authorList>
            <person name="Xu J."/>
            <person name="Saunders C.W."/>
            <person name="Hu P."/>
            <person name="Grant R.A."/>
            <person name="Boekhout T."/>
            <person name="Kuramae E.E."/>
            <person name="Kronstad J.W."/>
            <person name="Deangelis Y.M."/>
            <person name="Reeder N.L."/>
            <person name="Johnstone K.R."/>
            <person name="Leland M."/>
            <person name="Fieno A.M."/>
            <person name="Begley W.M."/>
            <person name="Sun Y."/>
            <person name="Lacey M.P."/>
            <person name="Chaudhary T."/>
            <person name="Keough T."/>
            <person name="Chu L."/>
            <person name="Sears R."/>
            <person name="Yuan B."/>
            <person name="Dawson T.L.Jr."/>
        </authorList>
    </citation>
    <scope>NUCLEOTIDE SEQUENCE [LARGE SCALE GENOMIC DNA]</scope>
    <source>
        <strain evidence="2">ATCC MYA-4612 / CBS 7966</strain>
    </source>
</reference>
<evidence type="ECO:0000313" key="1">
    <source>
        <dbReference type="EMBL" id="EDP44029.1"/>
    </source>
</evidence>
<dbReference type="PANTHER" id="PTHR47842">
    <property type="entry name" value="EXPRESSED PROTEIN"/>
    <property type="match status" value="1"/>
</dbReference>
<name>A8PXF0_MALGO</name>
<dbReference type="VEuPathDB" id="FungiDB:MGL_1426"/>
<dbReference type="Proteomes" id="UP000008837">
    <property type="component" value="Unassembled WGS sequence"/>
</dbReference>
<dbReference type="PANTHER" id="PTHR47842:SF1">
    <property type="entry name" value="DUF676 DOMAIN-CONTAINING PROTEIN"/>
    <property type="match status" value="1"/>
</dbReference>
<sequence length="249" mass="26937">MGGIVCLDSALAIRRSAPGGKMPWPSVCGVLAYDTPFLGLHPHVFKHQLSTYHGYLDSAMKVGSVLAPVTGGLATMWNARTTNTTSSNSFSRLSTASWIGIGTAAAAAIGAATTAAITRSDPFQDSYRWVSEHITFVKHLWDGEALSSRMSDCDVPFHCFYTTLAGEDARPFILLPPSKASYAKHFSPLELHAKDEVTAHISMFSLTTNSSYLTMGLESASHLTEWIPHMGAQCGKSDSRVHVSERLEE</sequence>
<evidence type="ECO:0000313" key="2">
    <source>
        <dbReference type="Proteomes" id="UP000008837"/>
    </source>
</evidence>